<feature type="domain" description="RRM" evidence="15">
    <location>
        <begin position="196"/>
        <end position="270"/>
    </location>
</feature>
<keyword evidence="5" id="KW-0747">Spliceosome</keyword>
<reference evidence="17 18" key="1">
    <citation type="submission" date="2024-01" db="EMBL/GenBank/DDBJ databases">
        <authorList>
            <person name="Allen C."/>
            <person name="Tagirdzhanova G."/>
        </authorList>
    </citation>
    <scope>NUCLEOTIDE SEQUENCE [LARGE SCALE GENOMIC DNA]</scope>
    <source>
        <strain evidence="17 18">CBS 119000</strain>
    </source>
</reference>
<protein>
    <submittedName>
        <fullName evidence="17">Pre-mRNA-splicing factor</fullName>
    </submittedName>
</protein>
<dbReference type="Pfam" id="PF00076">
    <property type="entry name" value="RRM_1"/>
    <property type="match status" value="1"/>
</dbReference>
<dbReference type="PANTHER" id="PTHR14089:SF2">
    <property type="entry name" value="PRE-MRNA-SPLICING FACTOR CWC2"/>
    <property type="match status" value="1"/>
</dbReference>
<name>A0ABP0E7D7_9PEZI</name>
<evidence type="ECO:0000256" key="9">
    <source>
        <dbReference type="ARBA" id="ARBA00023187"/>
    </source>
</evidence>
<evidence type="ECO:0000256" key="12">
    <source>
        <dbReference type="PROSITE-ProRule" id="PRU00176"/>
    </source>
</evidence>
<feature type="compositionally biased region" description="Polar residues" evidence="14">
    <location>
        <begin position="8"/>
        <end position="22"/>
    </location>
</feature>
<dbReference type="InterPro" id="IPR000571">
    <property type="entry name" value="Znf_CCCH"/>
</dbReference>
<keyword evidence="10" id="KW-0539">Nucleus</keyword>
<dbReference type="PROSITE" id="PS50103">
    <property type="entry name" value="ZF_C3H1"/>
    <property type="match status" value="1"/>
</dbReference>
<evidence type="ECO:0000256" key="4">
    <source>
        <dbReference type="ARBA" id="ARBA00022723"/>
    </source>
</evidence>
<dbReference type="InterPro" id="IPR036855">
    <property type="entry name" value="Znf_CCCH_sf"/>
</dbReference>
<dbReference type="InterPro" id="IPR039171">
    <property type="entry name" value="Cwc2/Slt11"/>
</dbReference>
<keyword evidence="18" id="KW-1185">Reference proteome</keyword>
<dbReference type="SUPFAM" id="SSF90229">
    <property type="entry name" value="CCCH zinc finger"/>
    <property type="match status" value="1"/>
</dbReference>
<proteinExistence type="inferred from homology"/>
<evidence type="ECO:0000313" key="17">
    <source>
        <dbReference type="EMBL" id="CAK7275027.1"/>
    </source>
</evidence>
<organism evidence="17 18">
    <name type="scientific">Sporothrix epigloea</name>
    <dbReference type="NCBI Taxonomy" id="1892477"/>
    <lineage>
        <taxon>Eukaryota</taxon>
        <taxon>Fungi</taxon>
        <taxon>Dikarya</taxon>
        <taxon>Ascomycota</taxon>
        <taxon>Pezizomycotina</taxon>
        <taxon>Sordariomycetes</taxon>
        <taxon>Sordariomycetidae</taxon>
        <taxon>Ophiostomatales</taxon>
        <taxon>Ophiostomataceae</taxon>
        <taxon>Sporothrix</taxon>
    </lineage>
</organism>
<evidence type="ECO:0000256" key="8">
    <source>
        <dbReference type="ARBA" id="ARBA00022884"/>
    </source>
</evidence>
<keyword evidence="11" id="KW-0131">Cell cycle</keyword>
<evidence type="ECO:0000256" key="13">
    <source>
        <dbReference type="PROSITE-ProRule" id="PRU00723"/>
    </source>
</evidence>
<dbReference type="PROSITE" id="PS50102">
    <property type="entry name" value="RRM"/>
    <property type="match status" value="1"/>
</dbReference>
<dbReference type="InterPro" id="IPR035979">
    <property type="entry name" value="RBD_domain_sf"/>
</dbReference>
<comment type="caution">
    <text evidence="17">The sequence shown here is derived from an EMBL/GenBank/DDBJ whole genome shotgun (WGS) entry which is preliminary data.</text>
</comment>
<feature type="zinc finger region" description="C3H1-type" evidence="13">
    <location>
        <begin position="138"/>
        <end position="160"/>
    </location>
</feature>
<evidence type="ECO:0000313" key="18">
    <source>
        <dbReference type="Proteomes" id="UP001642502"/>
    </source>
</evidence>
<evidence type="ECO:0000256" key="2">
    <source>
        <dbReference type="ARBA" id="ARBA00008024"/>
    </source>
</evidence>
<evidence type="ECO:0000256" key="7">
    <source>
        <dbReference type="ARBA" id="ARBA00022833"/>
    </source>
</evidence>
<keyword evidence="4 13" id="KW-0479">Metal-binding</keyword>
<accession>A0ABP0E7D7</accession>
<keyword evidence="6 13" id="KW-0863">Zinc-finger</keyword>
<dbReference type="PANTHER" id="PTHR14089">
    <property type="entry name" value="PRE-MRNA-SPLICING FACTOR RBM22"/>
    <property type="match status" value="1"/>
</dbReference>
<evidence type="ECO:0000256" key="3">
    <source>
        <dbReference type="ARBA" id="ARBA00022664"/>
    </source>
</evidence>
<sequence length="412" mass="45165">MADIAKNVASTPPSIMARSQSPEPRIFIDTDPSETALATTTTTSASAAASTSTEANTLPRGRKIIRRKRRPARPQVDPATFKTEPPPQTGVTFNIWYNKWSGGDRESSQASQSAAKGRCNVAQDSGYTLADSVAGSYFCLFFARGLCPKGSDCPYLHRLPNVTDIFNPNVDCFGRDKFSDYRDDMGGVGSFLRPNRTVYVGRIHVSEDIEEIVARHFAEWGQIERTRVLNTKGVAFITYTNEANAQFAKEAMAHQSLDHEEVLNVRWATVDPNPMAQAREARRVEEQAAAAIRAILPADYLAELEGRDPNATKRRRIEGGFGLKGYEAPDAVWYNREQEQSIERPLASEVPEALANASVEAGSSNYGVLSNTTLAALARQRERNNGLVIKTAKEKKPAAALVEYGSDSDGDD</sequence>
<feature type="domain" description="C3H1-type" evidence="16">
    <location>
        <begin position="138"/>
        <end position="160"/>
    </location>
</feature>
<dbReference type="CDD" id="cd12360">
    <property type="entry name" value="RRM_cwf2"/>
    <property type="match status" value="1"/>
</dbReference>
<evidence type="ECO:0000256" key="6">
    <source>
        <dbReference type="ARBA" id="ARBA00022771"/>
    </source>
</evidence>
<dbReference type="Proteomes" id="UP001642502">
    <property type="component" value="Unassembled WGS sequence"/>
</dbReference>
<evidence type="ECO:0000256" key="1">
    <source>
        <dbReference type="ARBA" id="ARBA00004123"/>
    </source>
</evidence>
<evidence type="ECO:0000256" key="14">
    <source>
        <dbReference type="SAM" id="MobiDB-lite"/>
    </source>
</evidence>
<evidence type="ECO:0000256" key="5">
    <source>
        <dbReference type="ARBA" id="ARBA00022728"/>
    </source>
</evidence>
<evidence type="ECO:0000256" key="10">
    <source>
        <dbReference type="ARBA" id="ARBA00023242"/>
    </source>
</evidence>
<gene>
    <name evidence="17" type="primary">CWC2</name>
    <name evidence="17" type="ORF">SEPCBS119000_006472</name>
</gene>
<keyword evidence="8 12" id="KW-0694">RNA-binding</keyword>
<comment type="similarity">
    <text evidence="2">Belongs to the RRM CWC2 family.</text>
</comment>
<evidence type="ECO:0000256" key="11">
    <source>
        <dbReference type="ARBA" id="ARBA00023306"/>
    </source>
</evidence>
<dbReference type="InterPro" id="IPR032297">
    <property type="entry name" value="Torus"/>
</dbReference>
<dbReference type="EMBL" id="CAWUON010000173">
    <property type="protein sequence ID" value="CAK7275027.1"/>
    <property type="molecule type" value="Genomic_DNA"/>
</dbReference>
<dbReference type="InterPro" id="IPR034181">
    <property type="entry name" value="Cwc2_RRM"/>
</dbReference>
<keyword evidence="9" id="KW-0508">mRNA splicing</keyword>
<dbReference type="Pfam" id="PF16131">
    <property type="entry name" value="Torus"/>
    <property type="match status" value="1"/>
</dbReference>
<keyword evidence="3" id="KW-0507">mRNA processing</keyword>
<dbReference type="SMART" id="SM00360">
    <property type="entry name" value="RRM"/>
    <property type="match status" value="1"/>
</dbReference>
<feature type="region of interest" description="Disordered" evidence="14">
    <location>
        <begin position="39"/>
        <end position="58"/>
    </location>
</feature>
<dbReference type="Gene3D" id="3.30.70.330">
    <property type="match status" value="1"/>
</dbReference>
<comment type="subcellular location">
    <subcellularLocation>
        <location evidence="1">Nucleus</location>
    </subcellularLocation>
</comment>
<dbReference type="InterPro" id="IPR000504">
    <property type="entry name" value="RRM_dom"/>
</dbReference>
<dbReference type="InterPro" id="IPR012677">
    <property type="entry name" value="Nucleotide-bd_a/b_plait_sf"/>
</dbReference>
<keyword evidence="7 13" id="KW-0862">Zinc</keyword>
<dbReference type="SUPFAM" id="SSF54928">
    <property type="entry name" value="RNA-binding domain, RBD"/>
    <property type="match status" value="1"/>
</dbReference>
<evidence type="ECO:0000259" key="15">
    <source>
        <dbReference type="PROSITE" id="PS50102"/>
    </source>
</evidence>
<evidence type="ECO:0000259" key="16">
    <source>
        <dbReference type="PROSITE" id="PS50103"/>
    </source>
</evidence>
<feature type="region of interest" description="Disordered" evidence="14">
    <location>
        <begin position="1"/>
        <end position="33"/>
    </location>
</feature>